<dbReference type="InterPro" id="IPR038109">
    <property type="entry name" value="DNA_bind_recomb_sf"/>
</dbReference>
<dbReference type="GO" id="GO:0003677">
    <property type="term" value="F:DNA binding"/>
    <property type="evidence" value="ECO:0007669"/>
    <property type="project" value="InterPro"/>
</dbReference>
<organism evidence="3 4">
    <name type="scientific">Rhizorhabdus wittichii</name>
    <dbReference type="NCBI Taxonomy" id="160791"/>
    <lineage>
        <taxon>Bacteria</taxon>
        <taxon>Pseudomonadati</taxon>
        <taxon>Pseudomonadota</taxon>
        <taxon>Alphaproteobacteria</taxon>
        <taxon>Sphingomonadales</taxon>
        <taxon>Sphingomonadaceae</taxon>
        <taxon>Rhizorhabdus</taxon>
    </lineage>
</organism>
<reference evidence="3" key="1">
    <citation type="submission" date="2020-07" db="EMBL/GenBank/DDBJ databases">
        <authorList>
            <person name="Camacho E."/>
        </authorList>
    </citation>
    <scope>NUCLEOTIDE SEQUENCE</scope>
    <source>
        <strain evidence="3">MPO218</strain>
    </source>
</reference>
<feature type="domain" description="Recombinase" evidence="2">
    <location>
        <begin position="176"/>
        <end position="290"/>
    </location>
</feature>
<accession>A0A975D2A6</accession>
<protein>
    <submittedName>
        <fullName evidence="3">Recombinase family protein</fullName>
    </submittedName>
</protein>
<reference evidence="3" key="2">
    <citation type="submission" date="2021-04" db="EMBL/GenBank/DDBJ databases">
        <title>Isolation and genomic analysis of the ibuprofen-degrading bacterium Sphingomonas strain MPO218.</title>
        <authorList>
            <person name="Aulestia M."/>
            <person name="Flores A."/>
            <person name="Mangas E.L."/>
            <person name="Perez-Pulido A.J."/>
            <person name="Santero E."/>
            <person name="Camacho E.M."/>
        </authorList>
    </citation>
    <scope>NUCLEOTIDE SEQUENCE</scope>
    <source>
        <strain evidence="3">MPO218</strain>
    </source>
</reference>
<sequence length="568" mass="63610">MSRGRAPEPQRREKIRCAIYTRKSTEEGLDQEFNSLDAQREACAAYIMSQRHEGWTLVPDYYDDGGFTGGNMDRPGLKQLLADVEAGKVDVIVVYKVDRLTRALSDFAKIVDVLDAAGASFVSITQSFNTTTSMGRLTLNVLLSFAQFEREVISERVRDKVAASKRKGMWMGGNCPLGYDIQDRKLVVNEAEAETVRYMMRRYLELGSVYDLAAELRAKGVTSKVHRSEEGKIWGGKPIVPGALYHILGNELYRGVVVHKGEAHPGEHEAIIDDKLWTAVQDKLASNRIERRHQANANEVSLLAGMIRDGEGRRMTPSHASRGDVRYRYYNSVNEGEGPHPRPIRIAARDIEKAIVESLERLIGDRAQLTLLYPQHGSEGYETANLLRSAALLHRNIPTIAPSDQRALLLELSLQVIVHADRIEAKVGYAALGERLGVEQFDADREVVELSIPTLMVRRGTDVKLTIQFDAQASSSRRDPKLVELIVKAHQARRMLGLDGKPPSLPENLGYRERSHIARLARLSFLAPDIVRAVMEGTQPASLQSKRLYRMSDLPMNWDSQKTMLGFS</sequence>
<dbReference type="SMART" id="SM00857">
    <property type="entry name" value="Resolvase"/>
    <property type="match status" value="1"/>
</dbReference>
<dbReference type="GO" id="GO:0000150">
    <property type="term" value="F:DNA strand exchange activity"/>
    <property type="evidence" value="ECO:0007669"/>
    <property type="project" value="InterPro"/>
</dbReference>
<dbReference type="InterPro" id="IPR050639">
    <property type="entry name" value="SSR_resolvase"/>
</dbReference>
<dbReference type="PANTHER" id="PTHR30461">
    <property type="entry name" value="DNA-INVERTASE FROM LAMBDOID PROPHAGE"/>
    <property type="match status" value="1"/>
</dbReference>
<dbReference type="CDD" id="cd03768">
    <property type="entry name" value="SR_ResInv"/>
    <property type="match status" value="1"/>
</dbReference>
<name>A0A975D2A6_9SPHN</name>
<dbReference type="PANTHER" id="PTHR30461:SF23">
    <property type="entry name" value="DNA RECOMBINASE-RELATED"/>
    <property type="match status" value="1"/>
</dbReference>
<dbReference type="PROSITE" id="PS51736">
    <property type="entry name" value="RECOMBINASES_3"/>
    <property type="match status" value="1"/>
</dbReference>
<dbReference type="InterPro" id="IPR006119">
    <property type="entry name" value="Resolv_N"/>
</dbReference>
<dbReference type="SUPFAM" id="SSF53041">
    <property type="entry name" value="Resolvase-like"/>
    <property type="match status" value="1"/>
</dbReference>
<dbReference type="Gene3D" id="3.90.1750.20">
    <property type="entry name" value="Putative Large Serine Recombinase, Chain B, Domain 2"/>
    <property type="match status" value="1"/>
</dbReference>
<dbReference type="AlphaFoldDB" id="A0A975D2A6"/>
<feature type="domain" description="Resolvase/invertase-type recombinase catalytic" evidence="1">
    <location>
        <begin position="16"/>
        <end position="168"/>
    </location>
</feature>
<proteinExistence type="predicted"/>
<gene>
    <name evidence="3" type="ORF">HRJ34_25305</name>
</gene>
<evidence type="ECO:0000313" key="4">
    <source>
        <dbReference type="Proteomes" id="UP000664914"/>
    </source>
</evidence>
<dbReference type="Pfam" id="PF07508">
    <property type="entry name" value="Recombinase"/>
    <property type="match status" value="1"/>
</dbReference>
<dbReference type="InterPro" id="IPR036162">
    <property type="entry name" value="Resolvase-like_N_sf"/>
</dbReference>
<dbReference type="InterPro" id="IPR011109">
    <property type="entry name" value="DNA_bind_recombinase_dom"/>
</dbReference>
<dbReference type="Gene3D" id="3.40.50.1390">
    <property type="entry name" value="Resolvase, N-terminal catalytic domain"/>
    <property type="match status" value="1"/>
</dbReference>
<dbReference type="Proteomes" id="UP000664914">
    <property type="component" value="Chromosome"/>
</dbReference>
<dbReference type="EMBL" id="CP059319">
    <property type="protein sequence ID" value="QTH21588.1"/>
    <property type="molecule type" value="Genomic_DNA"/>
</dbReference>
<dbReference type="RefSeq" id="WP_208632804.1">
    <property type="nucleotide sequence ID" value="NZ_CP059319.1"/>
</dbReference>
<dbReference type="Pfam" id="PF00239">
    <property type="entry name" value="Resolvase"/>
    <property type="match status" value="1"/>
</dbReference>
<evidence type="ECO:0000259" key="1">
    <source>
        <dbReference type="PROSITE" id="PS51736"/>
    </source>
</evidence>
<dbReference type="PROSITE" id="PS51737">
    <property type="entry name" value="RECOMBINASE_DNA_BIND"/>
    <property type="match status" value="1"/>
</dbReference>
<evidence type="ECO:0000259" key="2">
    <source>
        <dbReference type="PROSITE" id="PS51737"/>
    </source>
</evidence>
<evidence type="ECO:0000313" key="3">
    <source>
        <dbReference type="EMBL" id="QTH21588.1"/>
    </source>
</evidence>